<feature type="non-terminal residue" evidence="3">
    <location>
        <position position="226"/>
    </location>
</feature>
<dbReference type="EMBL" id="BKCJ011043721">
    <property type="protein sequence ID" value="GFC73694.1"/>
    <property type="molecule type" value="Genomic_DNA"/>
</dbReference>
<name>A0A699QVW9_TANCI</name>
<gene>
    <name evidence="3" type="ORF">Tci_845664</name>
</gene>
<evidence type="ECO:0000313" key="3">
    <source>
        <dbReference type="EMBL" id="GFC73694.1"/>
    </source>
</evidence>
<evidence type="ECO:0000256" key="1">
    <source>
        <dbReference type="SAM" id="Coils"/>
    </source>
</evidence>
<accession>A0A699QVW9</accession>
<keyword evidence="1" id="KW-0175">Coiled coil</keyword>
<protein>
    <submittedName>
        <fullName evidence="3">Uncharacterized protein</fullName>
    </submittedName>
</protein>
<feature type="region of interest" description="Disordered" evidence="2">
    <location>
        <begin position="102"/>
        <end position="126"/>
    </location>
</feature>
<proteinExistence type="predicted"/>
<feature type="non-terminal residue" evidence="3">
    <location>
        <position position="1"/>
    </location>
</feature>
<evidence type="ECO:0000256" key="2">
    <source>
        <dbReference type="SAM" id="MobiDB-lite"/>
    </source>
</evidence>
<organism evidence="3">
    <name type="scientific">Tanacetum cinerariifolium</name>
    <name type="common">Dalmatian daisy</name>
    <name type="synonym">Chrysanthemum cinerariifolium</name>
    <dbReference type="NCBI Taxonomy" id="118510"/>
    <lineage>
        <taxon>Eukaryota</taxon>
        <taxon>Viridiplantae</taxon>
        <taxon>Streptophyta</taxon>
        <taxon>Embryophyta</taxon>
        <taxon>Tracheophyta</taxon>
        <taxon>Spermatophyta</taxon>
        <taxon>Magnoliopsida</taxon>
        <taxon>eudicotyledons</taxon>
        <taxon>Gunneridae</taxon>
        <taxon>Pentapetalae</taxon>
        <taxon>asterids</taxon>
        <taxon>campanulids</taxon>
        <taxon>Asterales</taxon>
        <taxon>Asteraceae</taxon>
        <taxon>Asteroideae</taxon>
        <taxon>Anthemideae</taxon>
        <taxon>Anthemidinae</taxon>
        <taxon>Tanacetum</taxon>
    </lineage>
</organism>
<feature type="compositionally biased region" description="Polar residues" evidence="2">
    <location>
        <begin position="102"/>
        <end position="120"/>
    </location>
</feature>
<sequence>LYHYKLGLSQVEARLVEFKTQDFKFCKKIRGLEFNVEVKNNKIENLTNELKQEVRDLIRTRRVLDTVLFLPPAQVYSPLKKDVSWTGLPEFDDDTITDYSRLSPSIESNTSDLQNSNSSVSDHRESSSCIMSKPMIKFMKADDSPTVIKTNKVETARKPSVKYVEMYRNTSKSPKVRVEKGKNWPKNNFANKNVTPRADLLKTGRTPIAVNRKNMNGAQPKRTSFA</sequence>
<reference evidence="3" key="1">
    <citation type="journal article" date="2019" name="Sci. Rep.">
        <title>Draft genome of Tanacetum cinerariifolium, the natural source of mosquito coil.</title>
        <authorList>
            <person name="Yamashiro T."/>
            <person name="Shiraishi A."/>
            <person name="Satake H."/>
            <person name="Nakayama K."/>
        </authorList>
    </citation>
    <scope>NUCLEOTIDE SEQUENCE</scope>
</reference>
<feature type="coiled-coil region" evidence="1">
    <location>
        <begin position="29"/>
        <end position="63"/>
    </location>
</feature>
<dbReference type="AlphaFoldDB" id="A0A699QVW9"/>
<comment type="caution">
    <text evidence="3">The sequence shown here is derived from an EMBL/GenBank/DDBJ whole genome shotgun (WGS) entry which is preliminary data.</text>
</comment>